<dbReference type="RefSeq" id="WP_077543008.1">
    <property type="nucleotide sequence ID" value="NZ_MLHN01000024.1"/>
</dbReference>
<evidence type="ECO:0000256" key="1">
    <source>
        <dbReference type="SAM" id="Phobius"/>
    </source>
</evidence>
<protein>
    <submittedName>
        <fullName evidence="2">Uncharacterized protein</fullName>
    </submittedName>
</protein>
<dbReference type="InterPro" id="IPR026268">
    <property type="entry name" value="RseC"/>
</dbReference>
<dbReference type="InterPro" id="IPR007359">
    <property type="entry name" value="SigmaE_reg_RseC_MucC"/>
</dbReference>
<evidence type="ECO:0000313" key="2">
    <source>
        <dbReference type="EMBL" id="OOF48738.1"/>
    </source>
</evidence>
<dbReference type="EMBL" id="MLHN01000024">
    <property type="protein sequence ID" value="OOF48738.1"/>
    <property type="molecule type" value="Genomic_DNA"/>
</dbReference>
<proteinExistence type="predicted"/>
<dbReference type="Proteomes" id="UP000188481">
    <property type="component" value="Unassembled WGS sequence"/>
</dbReference>
<reference evidence="2 3" key="1">
    <citation type="submission" date="2016-10" db="EMBL/GenBank/DDBJ databases">
        <title>Rodentibacter gen. nov. and new species.</title>
        <authorList>
            <person name="Christensen H."/>
        </authorList>
    </citation>
    <scope>NUCLEOTIDE SEQUENCE [LARGE SCALE GENOMIC DNA]</scope>
    <source>
        <strain evidence="3">ppn416</strain>
    </source>
</reference>
<feature type="transmembrane region" description="Helical" evidence="1">
    <location>
        <begin position="80"/>
        <end position="99"/>
    </location>
</feature>
<organism evidence="2 3">
    <name type="scientific">Rodentibacter genomosp. 1</name>
    <dbReference type="NCBI Taxonomy" id="1908264"/>
    <lineage>
        <taxon>Bacteria</taxon>
        <taxon>Pseudomonadati</taxon>
        <taxon>Pseudomonadota</taxon>
        <taxon>Gammaproteobacteria</taxon>
        <taxon>Pasteurellales</taxon>
        <taxon>Pasteurellaceae</taxon>
        <taxon>Rodentibacter</taxon>
    </lineage>
</organism>
<feature type="transmembrane region" description="Helical" evidence="1">
    <location>
        <begin position="105"/>
        <end position="122"/>
    </location>
</feature>
<dbReference type="PIRSF" id="PIRSF004923">
    <property type="entry name" value="RseC"/>
    <property type="match status" value="1"/>
</dbReference>
<name>A0A1V3J218_9PAST</name>
<comment type="caution">
    <text evidence="2">The sequence shown here is derived from an EMBL/GenBank/DDBJ whole genome shotgun (WGS) entry which is preliminary data.</text>
</comment>
<keyword evidence="1" id="KW-1133">Transmembrane helix</keyword>
<keyword evidence="1" id="KW-0812">Transmembrane</keyword>
<accession>A0A1V3J218</accession>
<dbReference type="PANTHER" id="PTHR35867">
    <property type="entry name" value="PROTEIN RSEC"/>
    <property type="match status" value="1"/>
</dbReference>
<evidence type="ECO:0000313" key="3">
    <source>
        <dbReference type="Proteomes" id="UP000188481"/>
    </source>
</evidence>
<keyword evidence="1" id="KW-0472">Membrane</keyword>
<gene>
    <name evidence="2" type="ORF">BKK54_10275</name>
</gene>
<sequence length="147" mass="16389">MLKESAVVISYENGIAKVKCQSQSACGQCAAKNSCGTSSLSELNGKRGEHIFYIETIIPLREGQIVEIGLEEKSMLYSALLMYIVPLIALLIATLLSHYISENELIQALVIFLFTALSFIFIKRYTKKLGRQIEFQPILLRVLSGIM</sequence>
<keyword evidence="3" id="KW-1185">Reference proteome</keyword>
<dbReference type="Pfam" id="PF04246">
    <property type="entry name" value="RseC_MucC"/>
    <property type="match status" value="1"/>
</dbReference>
<dbReference type="AlphaFoldDB" id="A0A1V3J218"/>
<dbReference type="STRING" id="1908264.BKK54_10275"/>
<dbReference type="PANTHER" id="PTHR35867:SF1">
    <property type="entry name" value="PROTEIN RSEC"/>
    <property type="match status" value="1"/>
</dbReference>